<protein>
    <recommendedName>
        <fullName evidence="4">Coenzyme Q-binding protein COQ10 START domain-containing protein</fullName>
    </recommendedName>
</protein>
<gene>
    <name evidence="2" type="ORF">Agub_g11975</name>
</gene>
<feature type="region of interest" description="Disordered" evidence="1">
    <location>
        <begin position="22"/>
        <end position="70"/>
    </location>
</feature>
<dbReference type="EMBL" id="BMAR01000033">
    <property type="protein sequence ID" value="GFR49873.1"/>
    <property type="molecule type" value="Genomic_DNA"/>
</dbReference>
<accession>A0AAD3DXU1</accession>
<feature type="region of interest" description="Disordered" evidence="1">
    <location>
        <begin position="290"/>
        <end position="342"/>
    </location>
</feature>
<feature type="compositionally biased region" description="Basic and acidic residues" evidence="1">
    <location>
        <begin position="304"/>
        <end position="327"/>
    </location>
</feature>
<feature type="compositionally biased region" description="Low complexity" evidence="1">
    <location>
        <begin position="331"/>
        <end position="342"/>
    </location>
</feature>
<evidence type="ECO:0000313" key="3">
    <source>
        <dbReference type="Proteomes" id="UP001054857"/>
    </source>
</evidence>
<dbReference type="AlphaFoldDB" id="A0AAD3DXU1"/>
<evidence type="ECO:0008006" key="4">
    <source>
        <dbReference type="Google" id="ProtNLM"/>
    </source>
</evidence>
<sequence>MSGMTEATSQTAESMNVKLAQEYQQGHQEAKAALTSSEPSVDPTGVTSGGEAIHALPPPPPGLAGSSSASGKNFDVTVSNKAGYLCHVHVTGNWPVPPEVPFAIFTHPDNSAIFRDIQRVGSRKVIKTEPGYKEVQVEQLQDFQVLWLRRTYSTWLRVVEDTRDPDCLHITFELLRSDVLAKFGGSWRLEAVRDPASGRVVGCRGELVQDVLPKGMPSFMSRLPLLGGALRAISVRAVTRVMEDFNTALDKVRAGHASGRSTEAVLRQLCGSVAEAAHCNGAVASFAFDTAEEEEEEEAEAGVEEGKGTKEEGVAEAKGSEVRKEEGAGAGSSTASEGVPTGVVVGEGAGLAERMEKQAVVSAPTGKGAAAAAAAAAGAGAVCVVAEAVAGGAEGGVEGA</sequence>
<reference evidence="2 3" key="1">
    <citation type="journal article" date="2021" name="Sci. Rep.">
        <title>Genome sequencing of the multicellular alga Astrephomene provides insights into convergent evolution of germ-soma differentiation.</title>
        <authorList>
            <person name="Yamashita S."/>
            <person name="Yamamoto K."/>
            <person name="Matsuzaki R."/>
            <person name="Suzuki S."/>
            <person name="Yamaguchi H."/>
            <person name="Hirooka S."/>
            <person name="Minakuchi Y."/>
            <person name="Miyagishima S."/>
            <person name="Kawachi M."/>
            <person name="Toyoda A."/>
            <person name="Nozaki H."/>
        </authorList>
    </citation>
    <scope>NUCLEOTIDE SEQUENCE [LARGE SCALE GENOMIC DNA]</scope>
    <source>
        <strain evidence="2 3">NIES-4017</strain>
    </source>
</reference>
<comment type="caution">
    <text evidence="2">The sequence shown here is derived from an EMBL/GenBank/DDBJ whole genome shotgun (WGS) entry which is preliminary data.</text>
</comment>
<keyword evidence="3" id="KW-1185">Reference proteome</keyword>
<dbReference type="Proteomes" id="UP001054857">
    <property type="component" value="Unassembled WGS sequence"/>
</dbReference>
<dbReference type="PANTHER" id="PTHR31385:SF1">
    <property type="entry name" value="PUTATIVE (DUF220)-RELATED"/>
    <property type="match status" value="1"/>
</dbReference>
<feature type="compositionally biased region" description="Acidic residues" evidence="1">
    <location>
        <begin position="290"/>
        <end position="303"/>
    </location>
</feature>
<dbReference type="PANTHER" id="PTHR31385">
    <property type="entry name" value="PUTATIVE (DUF220)-RELATED"/>
    <property type="match status" value="1"/>
</dbReference>
<evidence type="ECO:0000313" key="2">
    <source>
        <dbReference type="EMBL" id="GFR49873.1"/>
    </source>
</evidence>
<organism evidence="2 3">
    <name type="scientific">Astrephomene gubernaculifera</name>
    <dbReference type="NCBI Taxonomy" id="47775"/>
    <lineage>
        <taxon>Eukaryota</taxon>
        <taxon>Viridiplantae</taxon>
        <taxon>Chlorophyta</taxon>
        <taxon>core chlorophytes</taxon>
        <taxon>Chlorophyceae</taxon>
        <taxon>CS clade</taxon>
        <taxon>Chlamydomonadales</taxon>
        <taxon>Astrephomenaceae</taxon>
        <taxon>Astrephomene</taxon>
    </lineage>
</organism>
<proteinExistence type="predicted"/>
<evidence type="ECO:0000256" key="1">
    <source>
        <dbReference type="SAM" id="MobiDB-lite"/>
    </source>
</evidence>
<name>A0AAD3DXU1_9CHLO</name>